<dbReference type="EMBL" id="JAVDPF010000034">
    <property type="protein sequence ID" value="KAL1869491.1"/>
    <property type="molecule type" value="Genomic_DNA"/>
</dbReference>
<sequence length="506" mass="56926">MTDSNFHVIIVGSSVAGLTLAHCLQQANISHVVLEQGNDVAPQVGSSIGILQNGARILDQLGLYKHVEELVEPVEMAHIIYPDGFNFSTTYPKILEQRSVLSFILHADGINEAHLSHCRFGYPIAFLERQKFLEILYRTYPDKSKILLNKKVVEVRLLGKEACVVAKDGSTYNGNLVIGADGVHSCIRSEMWRLADMNRPGLITQREKTGMKTEYACIFGISSPIDGLKPGEQVEAFYDGFTVITIHGKGGRLFWFMIKKMERKFTYPDRPRFPPEVVERIIASIGHYRLWGNIKVQDIWDRKEVGSMTPLEENVFSTWYYDRMALIGDSVHKVCVFSATLCILAKSRQMTPNFGQGANCAIEDAALLASLLQSAVHGAGTQQNLPGLEDLDALLRLYQQKRYGRVKSIYQQSRLVARLQARDGLFNIIIGRYYAPYASDLPAHITSKAVEGAEVLRYIPLRQRAGPGWSQYDSSQRSNTLFWLVVSIIVAIIVLWLRELVFSRIL</sequence>
<dbReference type="InterPro" id="IPR050562">
    <property type="entry name" value="FAD_mOase_fung"/>
</dbReference>
<feature type="signal peptide" evidence="6">
    <location>
        <begin position="1"/>
        <end position="21"/>
    </location>
</feature>
<keyword evidence="5" id="KW-1133">Transmembrane helix</keyword>
<dbReference type="InterPro" id="IPR002938">
    <property type="entry name" value="FAD-bd"/>
</dbReference>
<organism evidence="8 9">
    <name type="scientific">Paecilomyces lecythidis</name>
    <dbReference type="NCBI Taxonomy" id="3004212"/>
    <lineage>
        <taxon>Eukaryota</taxon>
        <taxon>Fungi</taxon>
        <taxon>Dikarya</taxon>
        <taxon>Ascomycota</taxon>
        <taxon>Pezizomycotina</taxon>
        <taxon>Eurotiomycetes</taxon>
        <taxon>Eurotiomycetidae</taxon>
        <taxon>Eurotiales</taxon>
        <taxon>Thermoascaceae</taxon>
        <taxon>Paecilomyces</taxon>
    </lineage>
</organism>
<comment type="caution">
    <text evidence="8">The sequence shown here is derived from an EMBL/GenBank/DDBJ whole genome shotgun (WGS) entry which is preliminary data.</text>
</comment>
<protein>
    <recommendedName>
        <fullName evidence="7">FAD-binding domain-containing protein</fullName>
    </recommendedName>
</protein>
<evidence type="ECO:0000256" key="6">
    <source>
        <dbReference type="SAM" id="SignalP"/>
    </source>
</evidence>
<evidence type="ECO:0000259" key="7">
    <source>
        <dbReference type="Pfam" id="PF01494"/>
    </source>
</evidence>
<feature type="domain" description="FAD-binding" evidence="7">
    <location>
        <begin position="7"/>
        <end position="336"/>
    </location>
</feature>
<dbReference type="Gene3D" id="3.50.50.60">
    <property type="entry name" value="FAD/NAD(P)-binding domain"/>
    <property type="match status" value="1"/>
</dbReference>
<evidence type="ECO:0000256" key="4">
    <source>
        <dbReference type="ARBA" id="ARBA00023002"/>
    </source>
</evidence>
<keyword evidence="3" id="KW-0274">FAD</keyword>
<evidence type="ECO:0000256" key="2">
    <source>
        <dbReference type="ARBA" id="ARBA00022630"/>
    </source>
</evidence>
<evidence type="ECO:0000256" key="3">
    <source>
        <dbReference type="ARBA" id="ARBA00022827"/>
    </source>
</evidence>
<gene>
    <name evidence="8" type="ORF">Plec18167_007789</name>
</gene>
<comment type="similarity">
    <text evidence="1">Belongs to the paxM FAD-dependent monooxygenase family.</text>
</comment>
<keyword evidence="2" id="KW-0285">Flavoprotein</keyword>
<evidence type="ECO:0000256" key="5">
    <source>
        <dbReference type="SAM" id="Phobius"/>
    </source>
</evidence>
<keyword evidence="4" id="KW-0560">Oxidoreductase</keyword>
<reference evidence="8 9" key="1">
    <citation type="journal article" date="2024" name="IMA Fungus">
        <title>IMA Genome - F19 : A genome assembly and annotation guide to empower mycologists, including annotated draft genome sequences of Ceratocystis pirilliformis, Diaporthe australafricana, Fusarium ophioides, Paecilomyces lecythidis, and Sporothrix stenoceras.</title>
        <authorList>
            <person name="Aylward J."/>
            <person name="Wilson A.M."/>
            <person name="Visagie C.M."/>
            <person name="Spraker J."/>
            <person name="Barnes I."/>
            <person name="Buitendag C."/>
            <person name="Ceriani C."/>
            <person name="Del Mar Angel L."/>
            <person name="du Plessis D."/>
            <person name="Fuchs T."/>
            <person name="Gasser K."/>
            <person name="Kramer D."/>
            <person name="Li W."/>
            <person name="Munsamy K."/>
            <person name="Piso A."/>
            <person name="Price J.L."/>
            <person name="Sonnekus B."/>
            <person name="Thomas C."/>
            <person name="van der Nest A."/>
            <person name="van Dijk A."/>
            <person name="van Heerden A."/>
            <person name="van Vuuren N."/>
            <person name="Yilmaz N."/>
            <person name="Duong T.A."/>
            <person name="van der Merwe N.A."/>
            <person name="Wingfield M.J."/>
            <person name="Wingfield B.D."/>
        </authorList>
    </citation>
    <scope>NUCLEOTIDE SEQUENCE [LARGE SCALE GENOMIC DNA]</scope>
    <source>
        <strain evidence="8 9">CMW 18167</strain>
    </source>
</reference>
<evidence type="ECO:0000313" key="8">
    <source>
        <dbReference type="EMBL" id="KAL1869491.1"/>
    </source>
</evidence>
<evidence type="ECO:0000313" key="9">
    <source>
        <dbReference type="Proteomes" id="UP001583193"/>
    </source>
</evidence>
<feature type="transmembrane region" description="Helical" evidence="5">
    <location>
        <begin position="480"/>
        <end position="497"/>
    </location>
</feature>
<dbReference type="Pfam" id="PF01494">
    <property type="entry name" value="FAD_binding_3"/>
    <property type="match status" value="1"/>
</dbReference>
<dbReference type="PRINTS" id="PR00420">
    <property type="entry name" value="RNGMNOXGNASE"/>
</dbReference>
<dbReference type="Proteomes" id="UP001583193">
    <property type="component" value="Unassembled WGS sequence"/>
</dbReference>
<keyword evidence="5" id="KW-0472">Membrane</keyword>
<keyword evidence="6" id="KW-0732">Signal</keyword>
<dbReference type="InterPro" id="IPR036188">
    <property type="entry name" value="FAD/NAD-bd_sf"/>
</dbReference>
<proteinExistence type="inferred from homology"/>
<dbReference type="PANTHER" id="PTHR47356">
    <property type="entry name" value="FAD-DEPENDENT MONOOXYGENASE ASQG-RELATED"/>
    <property type="match status" value="1"/>
</dbReference>
<evidence type="ECO:0000256" key="1">
    <source>
        <dbReference type="ARBA" id="ARBA00007992"/>
    </source>
</evidence>
<name>A0ABR3X0L7_9EURO</name>
<feature type="chain" id="PRO_5045991261" description="FAD-binding domain-containing protein" evidence="6">
    <location>
        <begin position="22"/>
        <end position="506"/>
    </location>
</feature>
<dbReference type="SUPFAM" id="SSF51905">
    <property type="entry name" value="FAD/NAD(P)-binding domain"/>
    <property type="match status" value="1"/>
</dbReference>
<dbReference type="PANTHER" id="PTHR47356:SF2">
    <property type="entry name" value="FAD-BINDING DOMAIN-CONTAINING PROTEIN-RELATED"/>
    <property type="match status" value="1"/>
</dbReference>
<keyword evidence="9" id="KW-1185">Reference proteome</keyword>
<keyword evidence="5" id="KW-0812">Transmembrane</keyword>
<accession>A0ABR3X0L7</accession>